<gene>
    <name evidence="2" type="ORF">S58_14070</name>
</gene>
<evidence type="ECO:0000259" key="1">
    <source>
        <dbReference type="Pfam" id="PF03625"/>
    </source>
</evidence>
<dbReference type="RefSeq" id="WP_015664546.1">
    <property type="nucleotide sequence ID" value="NC_020453.1"/>
</dbReference>
<dbReference type="PANTHER" id="PTHR38342">
    <property type="entry name" value="SLR5037 PROTEIN"/>
    <property type="match status" value="1"/>
</dbReference>
<reference evidence="2 3" key="1">
    <citation type="journal article" date="2013" name="Appl. Environ. Microbiol.">
        <title>Genome analysis suggests that the soil oligotrophic bacterium Agromonas oligotrophica (Bradyrhizobium oligotrophicum) is a nitrogen-fixing symbiont of Aeschynomene indica.</title>
        <authorList>
            <person name="Okubo T."/>
            <person name="Fukushima S."/>
            <person name="Itakura M."/>
            <person name="Oshima K."/>
            <person name="Longtonglang A."/>
            <person name="Teaumroong N."/>
            <person name="Mitsui H."/>
            <person name="Hattori M."/>
            <person name="Hattori R."/>
            <person name="Hattori T."/>
            <person name="Minamisawa K."/>
        </authorList>
    </citation>
    <scope>NUCLEOTIDE SEQUENCE [LARGE SCALE GENOMIC DNA]</scope>
    <source>
        <strain evidence="2 3">S58</strain>
    </source>
</reference>
<keyword evidence="3" id="KW-1185">Reference proteome</keyword>
<dbReference type="InterPro" id="IPR035923">
    <property type="entry name" value="TT1751-like_sf"/>
</dbReference>
<dbReference type="PANTHER" id="PTHR38342:SF2">
    <property type="entry name" value="INNER MEMBRANE OR EXPORTED"/>
    <property type="match status" value="1"/>
</dbReference>
<evidence type="ECO:0000313" key="3">
    <source>
        <dbReference type="Proteomes" id="UP000011841"/>
    </source>
</evidence>
<dbReference type="Gene3D" id="3.30.310.70">
    <property type="entry name" value="TT1751-like domain"/>
    <property type="match status" value="1"/>
</dbReference>
<dbReference type="InterPro" id="IPR005180">
    <property type="entry name" value="DUF302"/>
</dbReference>
<dbReference type="CDD" id="cd14797">
    <property type="entry name" value="DUF302"/>
    <property type="match status" value="1"/>
</dbReference>
<dbReference type="KEGG" id="aol:S58_14070"/>
<dbReference type="eggNOG" id="COG3439">
    <property type="taxonomic scope" value="Bacteria"/>
</dbReference>
<dbReference type="STRING" id="1245469.S58_14070"/>
<accession>M4ZMF1</accession>
<dbReference type="OrthoDB" id="9799367at2"/>
<dbReference type="PATRIC" id="fig|1245469.3.peg.1439"/>
<name>M4ZMF1_9BRAD</name>
<dbReference type="GeneID" id="301815355"/>
<dbReference type="EMBL" id="AP012603">
    <property type="protein sequence ID" value="BAM87415.1"/>
    <property type="molecule type" value="Genomic_DNA"/>
</dbReference>
<feature type="domain" description="DUF302" evidence="1">
    <location>
        <begin position="37"/>
        <end position="99"/>
    </location>
</feature>
<dbReference type="HOGENOM" id="CLU_116237_3_0_5"/>
<dbReference type="Proteomes" id="UP000011841">
    <property type="component" value="Chromosome"/>
</dbReference>
<organism evidence="2 3">
    <name type="scientific">Bradyrhizobium oligotrophicum S58</name>
    <dbReference type="NCBI Taxonomy" id="1245469"/>
    <lineage>
        <taxon>Bacteria</taxon>
        <taxon>Pseudomonadati</taxon>
        <taxon>Pseudomonadota</taxon>
        <taxon>Alphaproteobacteria</taxon>
        <taxon>Hyphomicrobiales</taxon>
        <taxon>Nitrobacteraceae</taxon>
        <taxon>Bradyrhizobium</taxon>
    </lineage>
</organism>
<dbReference type="AlphaFoldDB" id="M4ZMF1"/>
<proteinExistence type="predicted"/>
<dbReference type="SUPFAM" id="SSF103247">
    <property type="entry name" value="TT1751-like"/>
    <property type="match status" value="1"/>
</dbReference>
<sequence>MAAEGLISQKSHYAPKETMARLEAAVSRRGLTIFAQVDHAAGAAAVDLSLRPTDLLIFGNAKGGTPVMQAAQTAGIDLPLKALVWQDANGITWLSYNDPAWIAGRHAAGPDAKAAAEAMTKLLQGIAAEVTSEN</sequence>
<protein>
    <recommendedName>
        <fullName evidence="1">DUF302 domain-containing protein</fullName>
    </recommendedName>
</protein>
<dbReference type="Pfam" id="PF03625">
    <property type="entry name" value="DUF302"/>
    <property type="match status" value="1"/>
</dbReference>
<evidence type="ECO:0000313" key="2">
    <source>
        <dbReference type="EMBL" id="BAM87415.1"/>
    </source>
</evidence>